<dbReference type="InterPro" id="IPR006223">
    <property type="entry name" value="GcvT"/>
</dbReference>
<comment type="function">
    <text evidence="7">The glycine cleavage system catalyzes the degradation of glycine.</text>
</comment>
<keyword evidence="12" id="KW-1185">Reference proteome</keyword>
<comment type="caution">
    <text evidence="11">The sequence shown here is derived from an EMBL/GenBank/DDBJ whole genome shotgun (WGS) entry which is preliminary data.</text>
</comment>
<dbReference type="GO" id="GO:0008168">
    <property type="term" value="F:methyltransferase activity"/>
    <property type="evidence" value="ECO:0007669"/>
    <property type="project" value="UniProtKB-KW"/>
</dbReference>
<dbReference type="FunFam" id="4.10.1250.10:FF:000001">
    <property type="entry name" value="Aminomethyltransferase"/>
    <property type="match status" value="1"/>
</dbReference>
<dbReference type="Proteomes" id="UP000542342">
    <property type="component" value="Unassembled WGS sequence"/>
</dbReference>
<evidence type="ECO:0000256" key="3">
    <source>
        <dbReference type="ARBA" id="ARBA00022576"/>
    </source>
</evidence>
<dbReference type="Pfam" id="PF08669">
    <property type="entry name" value="GCV_T_C"/>
    <property type="match status" value="1"/>
</dbReference>
<dbReference type="Gene3D" id="4.10.1250.10">
    <property type="entry name" value="Aminomethyltransferase fragment"/>
    <property type="match status" value="1"/>
</dbReference>
<dbReference type="NCBIfam" id="TIGR00528">
    <property type="entry name" value="gcvT"/>
    <property type="match status" value="1"/>
</dbReference>
<gene>
    <name evidence="7 11" type="primary">gcvT</name>
    <name evidence="11" type="ORF">H0921_12540</name>
</gene>
<evidence type="ECO:0000256" key="1">
    <source>
        <dbReference type="ARBA" id="ARBA00008609"/>
    </source>
</evidence>
<dbReference type="InterPro" id="IPR013977">
    <property type="entry name" value="GcvT_C"/>
</dbReference>
<comment type="subunit">
    <text evidence="7">The glycine cleavage system is composed of four proteins: P, T, L and H.</text>
</comment>
<comment type="catalytic activity">
    <reaction evidence="6 7">
        <text>N(6)-[(R)-S(8)-aminomethyldihydrolipoyl]-L-lysyl-[protein] + (6S)-5,6,7,8-tetrahydrofolate = N(6)-[(R)-dihydrolipoyl]-L-lysyl-[protein] + (6R)-5,10-methylene-5,6,7,8-tetrahydrofolate + NH4(+)</text>
        <dbReference type="Rhea" id="RHEA:16945"/>
        <dbReference type="Rhea" id="RHEA-COMP:10475"/>
        <dbReference type="Rhea" id="RHEA-COMP:10492"/>
        <dbReference type="ChEBI" id="CHEBI:15636"/>
        <dbReference type="ChEBI" id="CHEBI:28938"/>
        <dbReference type="ChEBI" id="CHEBI:57453"/>
        <dbReference type="ChEBI" id="CHEBI:83100"/>
        <dbReference type="ChEBI" id="CHEBI:83143"/>
        <dbReference type="EC" id="2.1.2.10"/>
    </reaction>
</comment>
<dbReference type="Gene3D" id="2.40.30.110">
    <property type="entry name" value="Aminomethyltransferase beta-barrel domains"/>
    <property type="match status" value="1"/>
</dbReference>
<dbReference type="PANTHER" id="PTHR43757:SF2">
    <property type="entry name" value="AMINOMETHYLTRANSFERASE, MITOCHONDRIAL"/>
    <property type="match status" value="1"/>
</dbReference>
<evidence type="ECO:0000313" key="12">
    <source>
        <dbReference type="Proteomes" id="UP000542342"/>
    </source>
</evidence>
<dbReference type="PANTHER" id="PTHR43757">
    <property type="entry name" value="AMINOMETHYLTRANSFERASE"/>
    <property type="match status" value="1"/>
</dbReference>
<dbReference type="GO" id="GO:0005829">
    <property type="term" value="C:cytosol"/>
    <property type="evidence" value="ECO:0007669"/>
    <property type="project" value="TreeGrafter"/>
</dbReference>
<feature type="domain" description="Aminomethyltransferase C-terminal" evidence="10">
    <location>
        <begin position="282"/>
        <end position="359"/>
    </location>
</feature>
<protein>
    <recommendedName>
        <fullName evidence="2 7">Aminomethyltransferase</fullName>
        <ecNumber evidence="2 7">2.1.2.10</ecNumber>
    </recommendedName>
    <alternativeName>
        <fullName evidence="5 7">Glycine cleavage system T protein</fullName>
    </alternativeName>
</protein>
<dbReference type="NCBIfam" id="NF001567">
    <property type="entry name" value="PRK00389.1"/>
    <property type="match status" value="1"/>
</dbReference>
<organism evidence="11 12">
    <name type="scientific">Thermogemmata fonticola</name>
    <dbReference type="NCBI Taxonomy" id="2755323"/>
    <lineage>
        <taxon>Bacteria</taxon>
        <taxon>Pseudomonadati</taxon>
        <taxon>Planctomycetota</taxon>
        <taxon>Planctomycetia</taxon>
        <taxon>Gemmatales</taxon>
        <taxon>Gemmataceae</taxon>
        <taxon>Thermogemmata</taxon>
    </lineage>
</organism>
<feature type="domain" description="GCVT N-terminal" evidence="9">
    <location>
        <begin position="9"/>
        <end position="261"/>
    </location>
</feature>
<evidence type="ECO:0000313" key="11">
    <source>
        <dbReference type="EMBL" id="MBA2226991.1"/>
    </source>
</evidence>
<dbReference type="SUPFAM" id="SSF101790">
    <property type="entry name" value="Aminomethyltransferase beta-barrel domain"/>
    <property type="match status" value="1"/>
</dbReference>
<evidence type="ECO:0000256" key="4">
    <source>
        <dbReference type="ARBA" id="ARBA00022679"/>
    </source>
</evidence>
<dbReference type="GO" id="GO:0008483">
    <property type="term" value="F:transaminase activity"/>
    <property type="evidence" value="ECO:0007669"/>
    <property type="project" value="UniProtKB-KW"/>
</dbReference>
<evidence type="ECO:0000259" key="10">
    <source>
        <dbReference type="Pfam" id="PF08669"/>
    </source>
</evidence>
<keyword evidence="11" id="KW-0489">Methyltransferase</keyword>
<dbReference type="InterPro" id="IPR027266">
    <property type="entry name" value="TrmE/GcvT-like"/>
</dbReference>
<dbReference type="RefSeq" id="WP_194538601.1">
    <property type="nucleotide sequence ID" value="NZ_JACEFB010000009.1"/>
</dbReference>
<proteinExistence type="inferred from homology"/>
<evidence type="ECO:0000256" key="5">
    <source>
        <dbReference type="ARBA" id="ARBA00031395"/>
    </source>
</evidence>
<dbReference type="InterPro" id="IPR006222">
    <property type="entry name" value="GCVT_N"/>
</dbReference>
<name>A0A7V8VFG1_9BACT</name>
<dbReference type="FunFam" id="3.30.70.1400:FF:000001">
    <property type="entry name" value="Aminomethyltransferase"/>
    <property type="match status" value="1"/>
</dbReference>
<reference evidence="11 12" key="1">
    <citation type="submission" date="2020-07" db="EMBL/GenBank/DDBJ databases">
        <title>Thermogemmata thermophila gen. nov., sp. nov., a novel moderate thermophilic planctomycete from a Kamchatka hot spring.</title>
        <authorList>
            <person name="Elcheninov A.G."/>
            <person name="Podosokorskaya O.A."/>
            <person name="Kovaleva O.L."/>
            <person name="Novikov A."/>
            <person name="Bonch-Osmolovskaya E.A."/>
            <person name="Toshchakov S.V."/>
            <person name="Kublanov I.V."/>
        </authorList>
    </citation>
    <scope>NUCLEOTIDE SEQUENCE [LARGE SCALE GENOMIC DNA]</scope>
    <source>
        <strain evidence="11 12">2918</strain>
    </source>
</reference>
<dbReference type="InterPro" id="IPR022903">
    <property type="entry name" value="GcvT_bac"/>
</dbReference>
<dbReference type="GO" id="GO:0032259">
    <property type="term" value="P:methylation"/>
    <property type="evidence" value="ECO:0007669"/>
    <property type="project" value="UniProtKB-KW"/>
</dbReference>
<feature type="binding site" evidence="8">
    <location>
        <position position="198"/>
    </location>
    <ligand>
        <name>substrate</name>
    </ligand>
</feature>
<evidence type="ECO:0000256" key="6">
    <source>
        <dbReference type="ARBA" id="ARBA00047665"/>
    </source>
</evidence>
<accession>A0A7V8VFG1</accession>
<dbReference type="AlphaFoldDB" id="A0A7V8VFG1"/>
<keyword evidence="4 7" id="KW-0808">Transferase</keyword>
<dbReference type="GO" id="GO:0004047">
    <property type="term" value="F:aminomethyltransferase activity"/>
    <property type="evidence" value="ECO:0007669"/>
    <property type="project" value="UniProtKB-UniRule"/>
</dbReference>
<sequence>MSTLLRTALYDWHLAQGARIVPFAGWAMPLQYEGIVAEHLAVRKEAGMFDISHMGRLRCRGAGATQLLDSVCTNAIAPMQAGQVRYSLLCHERGGVLDDVLVYRWAEEEYSLVVNAANRDKVLAWLEQHRRSAAVQIQDETLATAMVAVQGPAAAAAVADLFADDLRRLKYYFACRTWCGSTAVWASRTGYTGEDGFEIVLPAEAALELWERLRGRGVKPCGLGARDTLRLEAGMPLYGHELTEEINPIQAGLAWAVKFSKGDFIGRSALEQARQDRTLPVRVGLEIEGRRAARRGHRVLSAEGQAVGTVTSGSFCPYLELSLAMAYVMPDSAAVGTPLQIELPGAFLRAAVVPLPFYKRTPAG</sequence>
<dbReference type="Pfam" id="PF01571">
    <property type="entry name" value="GCV_T"/>
    <property type="match status" value="1"/>
</dbReference>
<evidence type="ECO:0000259" key="9">
    <source>
        <dbReference type="Pfam" id="PF01571"/>
    </source>
</evidence>
<dbReference type="Gene3D" id="3.30.70.1400">
    <property type="entry name" value="Aminomethyltransferase beta-barrel domains"/>
    <property type="match status" value="1"/>
</dbReference>
<dbReference type="GO" id="GO:0019464">
    <property type="term" value="P:glycine decarboxylation via glycine cleavage system"/>
    <property type="evidence" value="ECO:0007669"/>
    <property type="project" value="UniProtKB-UniRule"/>
</dbReference>
<evidence type="ECO:0000256" key="8">
    <source>
        <dbReference type="PIRSR" id="PIRSR006487-1"/>
    </source>
</evidence>
<dbReference type="Gene3D" id="3.30.1360.120">
    <property type="entry name" value="Probable tRNA modification gtpase trme, domain 1"/>
    <property type="match status" value="1"/>
</dbReference>
<dbReference type="EMBL" id="JACEFB010000009">
    <property type="protein sequence ID" value="MBA2226991.1"/>
    <property type="molecule type" value="Genomic_DNA"/>
</dbReference>
<evidence type="ECO:0000256" key="7">
    <source>
        <dbReference type="HAMAP-Rule" id="MF_00259"/>
    </source>
</evidence>
<dbReference type="InterPro" id="IPR028896">
    <property type="entry name" value="GcvT/YgfZ/DmdA"/>
</dbReference>
<dbReference type="SUPFAM" id="SSF103025">
    <property type="entry name" value="Folate-binding domain"/>
    <property type="match status" value="1"/>
</dbReference>
<comment type="similarity">
    <text evidence="1 7">Belongs to the GcvT family.</text>
</comment>
<evidence type="ECO:0000256" key="2">
    <source>
        <dbReference type="ARBA" id="ARBA00012616"/>
    </source>
</evidence>
<dbReference type="GO" id="GO:0005960">
    <property type="term" value="C:glycine cleavage complex"/>
    <property type="evidence" value="ECO:0007669"/>
    <property type="project" value="InterPro"/>
</dbReference>
<keyword evidence="3 7" id="KW-0032">Aminotransferase</keyword>
<dbReference type="InterPro" id="IPR029043">
    <property type="entry name" value="GcvT/YgfZ_C"/>
</dbReference>
<dbReference type="EC" id="2.1.2.10" evidence="2 7"/>
<dbReference type="PIRSF" id="PIRSF006487">
    <property type="entry name" value="GcvT"/>
    <property type="match status" value="1"/>
</dbReference>
<dbReference type="HAMAP" id="MF_00259">
    <property type="entry name" value="GcvT"/>
    <property type="match status" value="1"/>
</dbReference>